<dbReference type="EMBL" id="CM045761">
    <property type="protein sequence ID" value="KAI8016262.1"/>
    <property type="molecule type" value="Genomic_DNA"/>
</dbReference>
<evidence type="ECO:0000313" key="2">
    <source>
        <dbReference type="Proteomes" id="UP001060215"/>
    </source>
</evidence>
<reference evidence="1 2" key="1">
    <citation type="journal article" date="2022" name="Plant J.">
        <title>Chromosome-level genome of Camellia lanceoleosa provides a valuable resource for understanding genome evolution and self-incompatibility.</title>
        <authorList>
            <person name="Gong W."/>
            <person name="Xiao S."/>
            <person name="Wang L."/>
            <person name="Liao Z."/>
            <person name="Chang Y."/>
            <person name="Mo W."/>
            <person name="Hu G."/>
            <person name="Li W."/>
            <person name="Zhao G."/>
            <person name="Zhu H."/>
            <person name="Hu X."/>
            <person name="Ji K."/>
            <person name="Xiang X."/>
            <person name="Song Q."/>
            <person name="Yuan D."/>
            <person name="Jin S."/>
            <person name="Zhang L."/>
        </authorList>
    </citation>
    <scope>NUCLEOTIDE SEQUENCE [LARGE SCALE GENOMIC DNA]</scope>
    <source>
        <strain evidence="1">SQ_2022a</strain>
    </source>
</reference>
<accession>A0ACC0HRN0</accession>
<comment type="caution">
    <text evidence="1">The sequence shown here is derived from an EMBL/GenBank/DDBJ whole genome shotgun (WGS) entry which is preliminary data.</text>
</comment>
<proteinExistence type="predicted"/>
<keyword evidence="2" id="KW-1185">Reference proteome</keyword>
<sequence>MIDETLALLTCLAVLTSLSLSLPWCSMAQQLVAFLRAATFAPYGDDQDTFTGVAPACHIKRNARVLSVICSSDSILVLKHMSYGLSLNPWQPDLTILEHMSYLTILEHMSESTAD</sequence>
<organism evidence="1 2">
    <name type="scientific">Camellia lanceoleosa</name>
    <dbReference type="NCBI Taxonomy" id="1840588"/>
    <lineage>
        <taxon>Eukaryota</taxon>
        <taxon>Viridiplantae</taxon>
        <taxon>Streptophyta</taxon>
        <taxon>Embryophyta</taxon>
        <taxon>Tracheophyta</taxon>
        <taxon>Spermatophyta</taxon>
        <taxon>Magnoliopsida</taxon>
        <taxon>eudicotyledons</taxon>
        <taxon>Gunneridae</taxon>
        <taxon>Pentapetalae</taxon>
        <taxon>asterids</taxon>
        <taxon>Ericales</taxon>
        <taxon>Theaceae</taxon>
        <taxon>Camellia</taxon>
    </lineage>
</organism>
<evidence type="ECO:0000313" key="1">
    <source>
        <dbReference type="EMBL" id="KAI8016262.1"/>
    </source>
</evidence>
<gene>
    <name evidence="1" type="ORF">LOK49_LG05G02671</name>
</gene>
<protein>
    <submittedName>
        <fullName evidence="1">Uncharacterized protein</fullName>
    </submittedName>
</protein>
<name>A0ACC0HRN0_9ERIC</name>
<dbReference type="Proteomes" id="UP001060215">
    <property type="component" value="Chromosome 4"/>
</dbReference>